<keyword evidence="4" id="KW-1185">Reference proteome</keyword>
<dbReference type="InterPro" id="IPR005545">
    <property type="entry name" value="YCII"/>
</dbReference>
<dbReference type="Proteomes" id="UP000295391">
    <property type="component" value="Unassembled WGS sequence"/>
</dbReference>
<name>A0A4R6VWP9_9HYPH</name>
<dbReference type="Gene3D" id="3.30.70.1060">
    <property type="entry name" value="Dimeric alpha+beta barrel"/>
    <property type="match status" value="1"/>
</dbReference>
<comment type="caution">
    <text evidence="3">The sequence shown here is derived from an EMBL/GenBank/DDBJ whole genome shotgun (WGS) entry which is preliminary data.</text>
</comment>
<sequence>MSAPTSHFVIFHKKGPKWPSEGLSLSDPIAQEHAQYFAQFVSQGKLLEGGPFPGHSGGMMIFDSGVGEEEVRTIAENDPARIAGVMDFEIKQWMRVFGA</sequence>
<dbReference type="RefSeq" id="WP_133571910.1">
    <property type="nucleotide sequence ID" value="NZ_SNYR01000001.1"/>
</dbReference>
<proteinExistence type="inferred from homology"/>
<dbReference type="OrthoDB" id="9131414at2"/>
<accession>A0A4R6VWP9</accession>
<dbReference type="AlphaFoldDB" id="A0A4R6VWP9"/>
<dbReference type="SUPFAM" id="SSF54909">
    <property type="entry name" value="Dimeric alpha+beta barrel"/>
    <property type="match status" value="1"/>
</dbReference>
<organism evidence="3 4">
    <name type="scientific">Maritalea mobilis</name>
    <dbReference type="NCBI Taxonomy" id="483324"/>
    <lineage>
        <taxon>Bacteria</taxon>
        <taxon>Pseudomonadati</taxon>
        <taxon>Pseudomonadota</taxon>
        <taxon>Alphaproteobacteria</taxon>
        <taxon>Hyphomicrobiales</taxon>
        <taxon>Devosiaceae</taxon>
        <taxon>Maritalea</taxon>
    </lineage>
</organism>
<feature type="domain" description="YCII-related" evidence="2">
    <location>
        <begin position="24"/>
        <end position="93"/>
    </location>
</feature>
<comment type="similarity">
    <text evidence="1">Belongs to the YciI family.</text>
</comment>
<gene>
    <name evidence="3" type="ORF">ATL17_1296</name>
</gene>
<dbReference type="Pfam" id="PF03795">
    <property type="entry name" value="YCII"/>
    <property type="match status" value="1"/>
</dbReference>
<evidence type="ECO:0000256" key="1">
    <source>
        <dbReference type="ARBA" id="ARBA00007689"/>
    </source>
</evidence>
<dbReference type="EMBL" id="SNYR01000001">
    <property type="protein sequence ID" value="TDQ67286.1"/>
    <property type="molecule type" value="Genomic_DNA"/>
</dbReference>
<reference evidence="3 4" key="1">
    <citation type="submission" date="2019-03" db="EMBL/GenBank/DDBJ databases">
        <title>Genomic Encyclopedia of Type Strains, Phase III (KMG-III): the genomes of soil and plant-associated and newly described type strains.</title>
        <authorList>
            <person name="Whitman W."/>
        </authorList>
    </citation>
    <scope>NUCLEOTIDE SEQUENCE [LARGE SCALE GENOMIC DNA]</scope>
    <source>
        <strain evidence="3 4">CGMCC 1.7002</strain>
    </source>
</reference>
<evidence type="ECO:0000313" key="3">
    <source>
        <dbReference type="EMBL" id="TDQ67286.1"/>
    </source>
</evidence>
<evidence type="ECO:0000313" key="4">
    <source>
        <dbReference type="Proteomes" id="UP000295391"/>
    </source>
</evidence>
<evidence type="ECO:0000259" key="2">
    <source>
        <dbReference type="Pfam" id="PF03795"/>
    </source>
</evidence>
<protein>
    <submittedName>
        <fullName evidence="3">Uncharacterized protein YciI</fullName>
    </submittedName>
</protein>
<dbReference type="InterPro" id="IPR011008">
    <property type="entry name" value="Dimeric_a/b-barrel"/>
</dbReference>